<evidence type="ECO:0000256" key="2">
    <source>
        <dbReference type="SAM" id="Phobius"/>
    </source>
</evidence>
<gene>
    <name evidence="4" type="ORF">HU200_011442</name>
</gene>
<feature type="transmembrane region" description="Helical" evidence="2">
    <location>
        <begin position="306"/>
        <end position="324"/>
    </location>
</feature>
<keyword evidence="2" id="KW-1133">Transmembrane helix</keyword>
<name>A0A835FGA6_9POAL</name>
<dbReference type="Pfam" id="PF13968">
    <property type="entry name" value="DUF4220"/>
    <property type="match status" value="1"/>
</dbReference>
<comment type="caution">
    <text evidence="4">The sequence shown here is derived from an EMBL/GenBank/DDBJ whole genome shotgun (WGS) entry which is preliminary data.</text>
</comment>
<feature type="transmembrane region" description="Helical" evidence="2">
    <location>
        <begin position="139"/>
        <end position="156"/>
    </location>
</feature>
<proteinExistence type="predicted"/>
<evidence type="ECO:0000256" key="1">
    <source>
        <dbReference type="SAM" id="MobiDB-lite"/>
    </source>
</evidence>
<evidence type="ECO:0000259" key="3">
    <source>
        <dbReference type="Pfam" id="PF13968"/>
    </source>
</evidence>
<evidence type="ECO:0000313" key="5">
    <source>
        <dbReference type="Proteomes" id="UP000636709"/>
    </source>
</evidence>
<keyword evidence="2" id="KW-0472">Membrane</keyword>
<feature type="transmembrane region" description="Helical" evidence="2">
    <location>
        <begin position="48"/>
        <end position="66"/>
    </location>
</feature>
<evidence type="ECO:0000313" key="4">
    <source>
        <dbReference type="EMBL" id="KAF8754825.1"/>
    </source>
</evidence>
<keyword evidence="5" id="KW-1185">Reference proteome</keyword>
<keyword evidence="2" id="KW-0812">Transmembrane</keyword>
<feature type="transmembrane region" description="Helical" evidence="2">
    <location>
        <begin position="16"/>
        <end position="36"/>
    </location>
</feature>
<dbReference type="AlphaFoldDB" id="A0A835FGA6"/>
<sequence length="723" mass="83225">MLTGLLTGAYNLGSEWVIRFVVTFSLGAHVYLALFAGIRRRQAYGAQVVFLWLAYQFLDWAAPYVLSNLSLGSKSTELQLVTLWLPCMVAYRAGPDNLTAYSFEDTEISMRQYVSASLQVGTILYVLANQIVTMASKGALFWASVVMVMVGVFKYVERVYSLREGNFGNIRSSGKKKQEKLRVQPRGRGKRLGNEQALLLAHQLLGITKRAFADYSVQDGELKLKEDPNLKDIFYVEWKNDSGWDNMCKVVEMELSLMYDILYTKAAVIHNWFGYSIRVISPMVTATVILLFWFYSKDDQRTADVIITYILLAVTLLLDVRWLLRAAASTWTYAFSNASPGRWLHHEVCCTVWWHRLRRFVVSLDPWQLPLRDHGGGYRLWSATNGQYNLFYEATHNTTSRCSWLLKKLSLEETWQEYYYSRRLKLHKSKHVKALLFAQIQKALDMEPSAPPKEKKEKEEKPPPRPRPPPPPPTEAPALRRHRELDEDLGFLSEFQELILILHVTTDVFLFCSYKQRIDDHEEEKYAKAIKAVSDYMAFLAAVRPDMLPGLKLRSLHQAALQVLKDFWKSPTTNPSGTTGDWKEKLLIEILKKQNESYKKSALSGYSFVLSDGIKFAELLPKVFEKSEDWYGTLNKELQEGSDSWKRFLFLIPDLEKPSIEMNMLELLKLILKSWVRMLIYVSIRCGSDSHAKQLGRGCELTTIVWILSEHTGIFAPKKGHRQ</sequence>
<dbReference type="InterPro" id="IPR025315">
    <property type="entry name" value="DUF4220"/>
</dbReference>
<feature type="region of interest" description="Disordered" evidence="1">
    <location>
        <begin position="447"/>
        <end position="478"/>
    </location>
</feature>
<reference evidence="4" key="1">
    <citation type="submission" date="2020-07" db="EMBL/GenBank/DDBJ databases">
        <title>Genome sequence and genetic diversity analysis of an under-domesticated orphan crop, white fonio (Digitaria exilis).</title>
        <authorList>
            <person name="Bennetzen J.L."/>
            <person name="Chen S."/>
            <person name="Ma X."/>
            <person name="Wang X."/>
            <person name="Yssel A.E.J."/>
            <person name="Chaluvadi S.R."/>
            <person name="Johnson M."/>
            <person name="Gangashetty P."/>
            <person name="Hamidou F."/>
            <person name="Sanogo M.D."/>
            <person name="Zwaenepoel A."/>
            <person name="Wallace J."/>
            <person name="Van De Peer Y."/>
            <person name="Van Deynze A."/>
        </authorList>
    </citation>
    <scope>NUCLEOTIDE SEQUENCE</scope>
    <source>
        <tissue evidence="4">Leaves</tissue>
    </source>
</reference>
<dbReference type="InterPro" id="IPR007658">
    <property type="entry name" value="DUF594"/>
</dbReference>
<dbReference type="EMBL" id="JACEFO010000846">
    <property type="protein sequence ID" value="KAF8754825.1"/>
    <property type="molecule type" value="Genomic_DNA"/>
</dbReference>
<protein>
    <recommendedName>
        <fullName evidence="3">DUF4220 domain-containing protein</fullName>
    </recommendedName>
</protein>
<dbReference type="Pfam" id="PF04578">
    <property type="entry name" value="DUF594"/>
    <property type="match status" value="1"/>
</dbReference>
<dbReference type="Proteomes" id="UP000636709">
    <property type="component" value="Unassembled WGS sequence"/>
</dbReference>
<organism evidence="4 5">
    <name type="scientific">Digitaria exilis</name>
    <dbReference type="NCBI Taxonomy" id="1010633"/>
    <lineage>
        <taxon>Eukaryota</taxon>
        <taxon>Viridiplantae</taxon>
        <taxon>Streptophyta</taxon>
        <taxon>Embryophyta</taxon>
        <taxon>Tracheophyta</taxon>
        <taxon>Spermatophyta</taxon>
        <taxon>Magnoliopsida</taxon>
        <taxon>Liliopsida</taxon>
        <taxon>Poales</taxon>
        <taxon>Poaceae</taxon>
        <taxon>PACMAD clade</taxon>
        <taxon>Panicoideae</taxon>
        <taxon>Panicodae</taxon>
        <taxon>Paniceae</taxon>
        <taxon>Anthephorinae</taxon>
        <taxon>Digitaria</taxon>
    </lineage>
</organism>
<feature type="compositionally biased region" description="Basic and acidic residues" evidence="1">
    <location>
        <begin position="452"/>
        <end position="463"/>
    </location>
</feature>
<feature type="domain" description="DUF4220" evidence="3">
    <location>
        <begin position="52"/>
        <end position="391"/>
    </location>
</feature>
<accession>A0A835FGA6</accession>
<feature type="transmembrane region" description="Helical" evidence="2">
    <location>
        <begin position="272"/>
        <end position="294"/>
    </location>
</feature>
<dbReference type="OrthoDB" id="694930at2759"/>
<dbReference type="PANTHER" id="PTHR31325">
    <property type="entry name" value="OS01G0798800 PROTEIN-RELATED"/>
    <property type="match status" value="1"/>
</dbReference>
<feature type="compositionally biased region" description="Pro residues" evidence="1">
    <location>
        <begin position="465"/>
        <end position="475"/>
    </location>
</feature>